<feature type="non-terminal residue" evidence="1">
    <location>
        <position position="72"/>
    </location>
</feature>
<evidence type="ECO:0008006" key="3">
    <source>
        <dbReference type="Google" id="ProtNLM"/>
    </source>
</evidence>
<feature type="non-terminal residue" evidence="1">
    <location>
        <position position="1"/>
    </location>
</feature>
<sequence>QWHEKLLNLSFAFSAYEEPTIRNAAIKAIWQLADSNSHWEKVVEDRAVRFMKRILQREPTGEIFSDLYIKLP</sequence>
<name>A0A564Z6G7_HYMDI</name>
<accession>A0A564Z6G7</accession>
<gene>
    <name evidence="1" type="ORF">WMSIL1_LOCUS12990</name>
</gene>
<reference evidence="1 2" key="1">
    <citation type="submission" date="2019-07" db="EMBL/GenBank/DDBJ databases">
        <authorList>
            <person name="Jastrzebski P J."/>
            <person name="Paukszto L."/>
            <person name="Jastrzebski P J."/>
        </authorList>
    </citation>
    <scope>NUCLEOTIDE SEQUENCE [LARGE SCALE GENOMIC DNA]</scope>
    <source>
        <strain evidence="1 2">WMS-il1</strain>
    </source>
</reference>
<dbReference type="Proteomes" id="UP000321570">
    <property type="component" value="Unassembled WGS sequence"/>
</dbReference>
<protein>
    <recommendedName>
        <fullName evidence="3">Importin N-terminal domain-containing protein</fullName>
    </recommendedName>
</protein>
<organism evidence="1 2">
    <name type="scientific">Hymenolepis diminuta</name>
    <name type="common">Rat tapeworm</name>
    <dbReference type="NCBI Taxonomy" id="6216"/>
    <lineage>
        <taxon>Eukaryota</taxon>
        <taxon>Metazoa</taxon>
        <taxon>Spiralia</taxon>
        <taxon>Lophotrochozoa</taxon>
        <taxon>Platyhelminthes</taxon>
        <taxon>Cestoda</taxon>
        <taxon>Eucestoda</taxon>
        <taxon>Cyclophyllidea</taxon>
        <taxon>Hymenolepididae</taxon>
        <taxon>Hymenolepis</taxon>
    </lineage>
</organism>
<keyword evidence="2" id="KW-1185">Reference proteome</keyword>
<dbReference type="AlphaFoldDB" id="A0A564Z6G7"/>
<proteinExistence type="predicted"/>
<evidence type="ECO:0000313" key="2">
    <source>
        <dbReference type="Proteomes" id="UP000321570"/>
    </source>
</evidence>
<evidence type="ECO:0000313" key="1">
    <source>
        <dbReference type="EMBL" id="VUZ55101.1"/>
    </source>
</evidence>
<dbReference type="EMBL" id="CABIJS010000677">
    <property type="protein sequence ID" value="VUZ55101.1"/>
    <property type="molecule type" value="Genomic_DNA"/>
</dbReference>